<keyword evidence="3" id="KW-0547">Nucleotide-binding</keyword>
<dbReference type="InterPro" id="IPR003439">
    <property type="entry name" value="ABC_transporter-like_ATP-bd"/>
</dbReference>
<dbReference type="Pfam" id="PF00005">
    <property type="entry name" value="ABC_tran"/>
    <property type="match status" value="1"/>
</dbReference>
<dbReference type="NCBIfam" id="TIGR03608">
    <property type="entry name" value="L_ocin_972_ABC"/>
    <property type="match status" value="1"/>
</dbReference>
<dbReference type="GO" id="GO:0016887">
    <property type="term" value="F:ATP hydrolysis activity"/>
    <property type="evidence" value="ECO:0007669"/>
    <property type="project" value="InterPro"/>
</dbReference>
<dbReference type="AlphaFoldDB" id="A0A3E2TJD8"/>
<evidence type="ECO:0000259" key="5">
    <source>
        <dbReference type="PROSITE" id="PS50893"/>
    </source>
</evidence>
<reference evidence="6 7" key="1">
    <citation type="submission" date="2018-08" db="EMBL/GenBank/DDBJ databases">
        <title>A genome reference for cultivated species of the human gut microbiota.</title>
        <authorList>
            <person name="Zou Y."/>
            <person name="Xue W."/>
            <person name="Luo G."/>
        </authorList>
    </citation>
    <scope>NUCLEOTIDE SEQUENCE [LARGE SCALE GENOMIC DNA]</scope>
    <source>
        <strain evidence="6 7">OF01-3</strain>
    </source>
</reference>
<dbReference type="PANTHER" id="PTHR42798:SF4">
    <property type="entry name" value="ABC TRANSPORTER DOMAIN-CONTAINING PROTEIN"/>
    <property type="match status" value="1"/>
</dbReference>
<dbReference type="CDD" id="cd03255">
    <property type="entry name" value="ABC_MJ0796_LolCDE_FtsE"/>
    <property type="match status" value="1"/>
</dbReference>
<dbReference type="PROSITE" id="PS00211">
    <property type="entry name" value="ABC_TRANSPORTER_1"/>
    <property type="match status" value="1"/>
</dbReference>
<evidence type="ECO:0000256" key="3">
    <source>
        <dbReference type="ARBA" id="ARBA00022741"/>
    </source>
</evidence>
<dbReference type="PROSITE" id="PS50893">
    <property type="entry name" value="ABC_TRANSPORTER_2"/>
    <property type="match status" value="1"/>
</dbReference>
<dbReference type="InterPro" id="IPR017911">
    <property type="entry name" value="MacB-like_ATP-bd"/>
</dbReference>
<sequence length="209" mass="23459">MIKIKNLSKSFDDHMVLDNINLDIKEGEMVAILGKSGSGKSTLLNIIGLIEGDYDGDYYFKDNKNVRVNSSKSSKLIREEISYIFQSFALIEDESVRDNLKLALKYVNKSKDEEENMILEALEKVNMKDHIDKIVASLSGGEQQRVALARAILKPSSLILADEPTGSLDEKNKEYVMDVLKDLNKSGKTVLVVTHDKYTASVCQRKINL</sequence>
<dbReference type="OrthoDB" id="9802264at2"/>
<feature type="domain" description="ABC transporter" evidence="5">
    <location>
        <begin position="2"/>
        <end position="207"/>
    </location>
</feature>
<dbReference type="InterPro" id="IPR003593">
    <property type="entry name" value="AAA+_ATPase"/>
</dbReference>
<evidence type="ECO:0000256" key="4">
    <source>
        <dbReference type="ARBA" id="ARBA00022840"/>
    </source>
</evidence>
<evidence type="ECO:0000313" key="6">
    <source>
        <dbReference type="EMBL" id="RGB77077.1"/>
    </source>
</evidence>
<comment type="caution">
    <text evidence="6">The sequence shown here is derived from an EMBL/GenBank/DDBJ whole genome shotgun (WGS) entry which is preliminary data.</text>
</comment>
<proteinExistence type="inferred from homology"/>
<evidence type="ECO:0000256" key="2">
    <source>
        <dbReference type="ARBA" id="ARBA00022448"/>
    </source>
</evidence>
<keyword evidence="2" id="KW-0813">Transport</keyword>
<dbReference type="EMBL" id="QVEU01000002">
    <property type="protein sequence ID" value="RGB77077.1"/>
    <property type="molecule type" value="Genomic_DNA"/>
</dbReference>
<evidence type="ECO:0000313" key="7">
    <source>
        <dbReference type="Proteomes" id="UP000261011"/>
    </source>
</evidence>
<dbReference type="Gene3D" id="3.40.50.300">
    <property type="entry name" value="P-loop containing nucleotide triphosphate hydrolases"/>
    <property type="match status" value="1"/>
</dbReference>
<comment type="similarity">
    <text evidence="1">Belongs to the ABC transporter superfamily.</text>
</comment>
<keyword evidence="7" id="KW-1185">Reference proteome</keyword>
<evidence type="ECO:0000256" key="1">
    <source>
        <dbReference type="ARBA" id="ARBA00005417"/>
    </source>
</evidence>
<dbReference type="SMART" id="SM00382">
    <property type="entry name" value="AAA"/>
    <property type="match status" value="1"/>
</dbReference>
<dbReference type="InterPro" id="IPR017871">
    <property type="entry name" value="ABC_transporter-like_CS"/>
</dbReference>
<dbReference type="GO" id="GO:0005524">
    <property type="term" value="F:ATP binding"/>
    <property type="evidence" value="ECO:0007669"/>
    <property type="project" value="UniProtKB-KW"/>
</dbReference>
<dbReference type="RefSeq" id="WP_117520701.1">
    <property type="nucleotide sequence ID" value="NZ_JAGGLS010000010.1"/>
</dbReference>
<dbReference type="SUPFAM" id="SSF52540">
    <property type="entry name" value="P-loop containing nucleoside triphosphate hydrolases"/>
    <property type="match status" value="1"/>
</dbReference>
<gene>
    <name evidence="6" type="ORF">DXA39_02290</name>
</gene>
<dbReference type="InterPro" id="IPR019895">
    <property type="entry name" value="L_ocin_972_ABC"/>
</dbReference>
<keyword evidence="4 6" id="KW-0067">ATP-binding</keyword>
<dbReference type="InterPro" id="IPR027417">
    <property type="entry name" value="P-loop_NTPase"/>
</dbReference>
<accession>A0A3E2TJD8</accession>
<dbReference type="PANTHER" id="PTHR42798">
    <property type="entry name" value="LIPOPROTEIN-RELEASING SYSTEM ATP-BINDING PROTEIN LOLD"/>
    <property type="match status" value="1"/>
</dbReference>
<dbReference type="Proteomes" id="UP000261011">
    <property type="component" value="Unassembled WGS sequence"/>
</dbReference>
<organism evidence="6 7">
    <name type="scientific">Anaerococcus nagyae</name>
    <dbReference type="NCBI Taxonomy" id="1755241"/>
    <lineage>
        <taxon>Bacteria</taxon>
        <taxon>Bacillati</taxon>
        <taxon>Bacillota</taxon>
        <taxon>Tissierellia</taxon>
        <taxon>Tissierellales</taxon>
        <taxon>Peptoniphilaceae</taxon>
        <taxon>Anaerococcus</taxon>
    </lineage>
</organism>
<protein>
    <submittedName>
        <fullName evidence="6">ATP-binding cassette domain-containing protein</fullName>
    </submittedName>
</protein>
<name>A0A3E2TJD8_9FIRM</name>